<gene>
    <name evidence="3" type="ORF">BXY66_0672</name>
</gene>
<dbReference type="Gene3D" id="3.30.530.20">
    <property type="match status" value="1"/>
</dbReference>
<name>A0A4R1NK91_9RHOB</name>
<comment type="caution">
    <text evidence="3">The sequence shown here is derived from an EMBL/GenBank/DDBJ whole genome shotgun (WGS) entry which is preliminary data.</text>
</comment>
<evidence type="ECO:0000313" key="4">
    <source>
        <dbReference type="Proteomes" id="UP000295673"/>
    </source>
</evidence>
<comment type="similarity">
    <text evidence="1">Belongs to the AHA1 family.</text>
</comment>
<dbReference type="SUPFAM" id="SSF55961">
    <property type="entry name" value="Bet v1-like"/>
    <property type="match status" value="1"/>
</dbReference>
<evidence type="ECO:0000259" key="2">
    <source>
        <dbReference type="Pfam" id="PF08327"/>
    </source>
</evidence>
<evidence type="ECO:0000256" key="1">
    <source>
        <dbReference type="ARBA" id="ARBA00006817"/>
    </source>
</evidence>
<organism evidence="3 4">
    <name type="scientific">Shimia isoporae</name>
    <dbReference type="NCBI Taxonomy" id="647720"/>
    <lineage>
        <taxon>Bacteria</taxon>
        <taxon>Pseudomonadati</taxon>
        <taxon>Pseudomonadota</taxon>
        <taxon>Alphaproteobacteria</taxon>
        <taxon>Rhodobacterales</taxon>
        <taxon>Roseobacteraceae</taxon>
    </lineage>
</organism>
<dbReference type="AlphaFoldDB" id="A0A4R1NK91"/>
<proteinExistence type="inferred from homology"/>
<dbReference type="Proteomes" id="UP000295673">
    <property type="component" value="Unassembled WGS sequence"/>
</dbReference>
<keyword evidence="4" id="KW-1185">Reference proteome</keyword>
<sequence>MTEPIIKTVVVRCDAARAFEIFAQETSSWWPLGGHAVSARDNKAALAVTIEPNVGGAVYETMHDGSRADWGTVLEYVLGARLVITWHPGTKAENPTKVAVDFEDVPGGQCRVTLTHSGWERWADRAEDMRRNYDSGWDFVLGERFVSAF</sequence>
<evidence type="ECO:0000313" key="3">
    <source>
        <dbReference type="EMBL" id="TCL08634.1"/>
    </source>
</evidence>
<dbReference type="Pfam" id="PF08327">
    <property type="entry name" value="AHSA1"/>
    <property type="match status" value="1"/>
</dbReference>
<accession>A0A4R1NK91</accession>
<dbReference type="EMBL" id="SMGR01000001">
    <property type="protein sequence ID" value="TCL08634.1"/>
    <property type="molecule type" value="Genomic_DNA"/>
</dbReference>
<dbReference type="RefSeq" id="WP_132858740.1">
    <property type="nucleotide sequence ID" value="NZ_SMGR01000001.1"/>
</dbReference>
<dbReference type="InterPro" id="IPR013538">
    <property type="entry name" value="ASHA1/2-like_C"/>
</dbReference>
<dbReference type="OrthoDB" id="793407at2"/>
<feature type="domain" description="Activator of Hsp90 ATPase homologue 1/2-like C-terminal" evidence="2">
    <location>
        <begin position="47"/>
        <end position="138"/>
    </location>
</feature>
<dbReference type="InterPro" id="IPR023393">
    <property type="entry name" value="START-like_dom_sf"/>
</dbReference>
<protein>
    <submittedName>
        <fullName evidence="3">Uncharacterized protein YndB with AHSA1/START domain</fullName>
    </submittedName>
</protein>
<reference evidence="3 4" key="1">
    <citation type="submission" date="2019-03" db="EMBL/GenBank/DDBJ databases">
        <title>Genomic Encyclopedia of Archaeal and Bacterial Type Strains, Phase II (KMG-II): from individual species to whole genera.</title>
        <authorList>
            <person name="Goeker M."/>
        </authorList>
    </citation>
    <scope>NUCLEOTIDE SEQUENCE [LARGE SCALE GENOMIC DNA]</scope>
    <source>
        <strain evidence="3 4">DSM 26433</strain>
    </source>
</reference>